<reference evidence="6 7" key="2">
    <citation type="submission" date="2017-03" db="EMBL/GenBank/DDBJ databases">
        <authorList>
            <person name="Monnet C."/>
        </authorList>
    </citation>
    <scope>NUCLEOTIDE SEQUENCE [LARGE SCALE GENOMIC DNA]</scope>
    <source>
        <strain evidence="7">ATCC 9175</strain>
        <strain evidence="6">CNRZ 920</strain>
    </source>
</reference>
<evidence type="ECO:0000313" key="8">
    <source>
        <dbReference type="Proteomes" id="UP000283000"/>
    </source>
</evidence>
<dbReference type="EMBL" id="CP025330">
    <property type="protein sequence ID" value="AZT92870.1"/>
    <property type="molecule type" value="Genomic_DNA"/>
</dbReference>
<reference evidence="2 5" key="1">
    <citation type="journal article" date="2017" name="Elife">
        <title>Extensive horizontal gene transfer in cheese-associated bacteria.</title>
        <authorList>
            <person name="Bonham K.S."/>
            <person name="Wolfe B.E."/>
            <person name="Dutton R.J."/>
        </authorList>
    </citation>
    <scope>NUCLEOTIDE SEQUENCE [LARGE SCALE GENOMIC DNA]</scope>
    <source>
        <strain evidence="2 5">738_8</strain>
    </source>
</reference>
<dbReference type="Proteomes" id="UP000217881">
    <property type="component" value="Unassembled WGS sequence"/>
</dbReference>
<dbReference type="SUPFAM" id="SSF56801">
    <property type="entry name" value="Acetyl-CoA synthetase-like"/>
    <property type="match status" value="1"/>
</dbReference>
<dbReference type="InterPro" id="IPR042099">
    <property type="entry name" value="ANL_N_sf"/>
</dbReference>
<evidence type="ECO:0000313" key="4">
    <source>
        <dbReference type="EMBL" id="SMX89799.1"/>
    </source>
</evidence>
<dbReference type="EMBL" id="FXZG01000014">
    <property type="protein sequence ID" value="SMX89799.1"/>
    <property type="molecule type" value="Genomic_DNA"/>
</dbReference>
<reference evidence="4" key="3">
    <citation type="submission" date="2017-03" db="EMBL/GenBank/DDBJ databases">
        <authorList>
            <person name="Afonso C.L."/>
            <person name="Miller P.J."/>
            <person name="Scott M.A."/>
            <person name="Spackman E."/>
            <person name="Goraichik I."/>
            <person name="Dimitrov K.M."/>
            <person name="Suarez D.L."/>
            <person name="Swayne D.E."/>
        </authorList>
    </citation>
    <scope>NUCLEOTIDE SEQUENCE [LARGE SCALE GENOMIC DNA]</scope>
    <source>
        <strain evidence="3">ATCC 9175</strain>
        <strain evidence="4">CNRZ 920</strain>
    </source>
</reference>
<proteinExistence type="predicted"/>
<dbReference type="GO" id="GO:0047475">
    <property type="term" value="F:phenylacetate-CoA ligase activity"/>
    <property type="evidence" value="ECO:0007669"/>
    <property type="project" value="UniProtKB-EC"/>
</dbReference>
<dbReference type="PANTHER" id="PTHR43845:SF1">
    <property type="entry name" value="BLR5969 PROTEIN"/>
    <property type="match status" value="1"/>
</dbReference>
<dbReference type="Proteomes" id="UP000234525">
    <property type="component" value="Unassembled WGS sequence"/>
</dbReference>
<evidence type="ECO:0000313" key="1">
    <source>
        <dbReference type="EMBL" id="AZT92870.1"/>
    </source>
</evidence>
<accession>A0A2A3ZMZ3</accession>
<name>A0A2H1JQR9_BREAU</name>
<reference evidence="1 8" key="5">
    <citation type="submission" date="2019-01" db="EMBL/GenBank/DDBJ databases">
        <title>Comparative genomic analysis of Brevibacterium aurantiacum sheds light on its evolution and its adaptation to smear-ripened cheeses.</title>
        <authorList>
            <person name="Moineau S."/>
        </authorList>
    </citation>
    <scope>NUCLEOTIDE SEQUENCE [LARGE SCALE GENOMIC DNA]</scope>
    <source>
        <strain evidence="1 8">SMQ-1417</strain>
    </source>
</reference>
<dbReference type="EMBL" id="NRHA01000015">
    <property type="protein sequence ID" value="PCC52918.1"/>
    <property type="molecule type" value="Genomic_DNA"/>
</dbReference>
<dbReference type="Gene3D" id="3.30.300.30">
    <property type="match status" value="1"/>
</dbReference>
<dbReference type="EC" id="6.2.1.30" evidence="4"/>
<dbReference type="Proteomes" id="UP000283000">
    <property type="component" value="Chromosome"/>
</dbReference>
<evidence type="ECO:0000313" key="7">
    <source>
        <dbReference type="Proteomes" id="UP000234525"/>
    </source>
</evidence>
<gene>
    <name evidence="3" type="ORF">BAUR9175_02598</name>
    <name evidence="4" type="ORF">BAUR920_02378</name>
    <name evidence="2" type="ORF">CIK59_13745</name>
    <name evidence="1" type="ORF">CXR23_06720</name>
</gene>
<dbReference type="PANTHER" id="PTHR43845">
    <property type="entry name" value="BLR5969 PROTEIN"/>
    <property type="match status" value="1"/>
</dbReference>
<reference evidence="1 8" key="4">
    <citation type="submission" date="2017-12" db="EMBL/GenBank/DDBJ databases">
        <authorList>
            <person name="Levesque S."/>
        </authorList>
    </citation>
    <scope>NUCLEOTIDE SEQUENCE [LARGE SCALE GENOMIC DNA]</scope>
    <source>
        <strain evidence="1 8">SMQ-1417</strain>
    </source>
</reference>
<keyword evidence="7" id="KW-1185">Reference proteome</keyword>
<evidence type="ECO:0000313" key="5">
    <source>
        <dbReference type="Proteomes" id="UP000217881"/>
    </source>
</evidence>
<sequence>MADTVGSVQHLGPLLAKAASNDPSLAARLASAGIEAENVSDRGVLATLPVLSKDDLIGRAPAQHSPGDAIASRIFQSPGPIYEAQPPGADPWRWAPALTAIGLAPGDRVINCFGYHLSPAGAMFDEAVIAAGATVVPAGIGNQIAQVQAITDLGVRGYVGLPSYLKALIDVHADNGGTRENFGIEYALVTAEPLPDSLRTELLEWVPVVCMAYGTAEVGLIACEDGMGPGLRVDEEVLVEVCEIGTGVPLTEGEGEVVVTVLRDLAPVVRFGTGDLSAWAEYPTRLQGVLGRVGQATKVRGMFVHPRQAEAVLRSESNIVGGRFVITRAQNKDHLRCEIVVGPGADAGSDRLVQRVEDTVRSLIRVRAEVVIVEGIPSESPVLVDERSW</sequence>
<dbReference type="Proteomes" id="UP000234289">
    <property type="component" value="Unassembled WGS sequence"/>
</dbReference>
<accession>A0A2H1JQR9</accession>
<protein>
    <submittedName>
        <fullName evidence="2">CoF synthetase</fullName>
    </submittedName>
    <submittedName>
        <fullName evidence="1">Phenylacetate--CoA ligase family protein</fullName>
    </submittedName>
    <submittedName>
        <fullName evidence="4">Phenylacetate-CoA ligase</fullName>
        <ecNumber evidence="4">6.2.1.30</ecNumber>
    </submittedName>
</protein>
<evidence type="ECO:0000313" key="3">
    <source>
        <dbReference type="EMBL" id="SMX88705.1"/>
    </source>
</evidence>
<dbReference type="EMBL" id="FXZB01000018">
    <property type="protein sequence ID" value="SMX88705.1"/>
    <property type="molecule type" value="Genomic_DNA"/>
</dbReference>
<dbReference type="Gene3D" id="3.40.50.12780">
    <property type="entry name" value="N-terminal domain of ligase-like"/>
    <property type="match status" value="1"/>
</dbReference>
<evidence type="ECO:0000313" key="6">
    <source>
        <dbReference type="Proteomes" id="UP000234289"/>
    </source>
</evidence>
<keyword evidence="4" id="KW-0436">Ligase</keyword>
<dbReference type="InterPro" id="IPR045851">
    <property type="entry name" value="AMP-bd_C_sf"/>
</dbReference>
<evidence type="ECO:0000313" key="2">
    <source>
        <dbReference type="EMBL" id="PCC52918.1"/>
    </source>
</evidence>
<organism evidence="4 6">
    <name type="scientific">Brevibacterium aurantiacum</name>
    <dbReference type="NCBI Taxonomy" id="273384"/>
    <lineage>
        <taxon>Bacteria</taxon>
        <taxon>Bacillati</taxon>
        <taxon>Actinomycetota</taxon>
        <taxon>Actinomycetes</taxon>
        <taxon>Micrococcales</taxon>
        <taxon>Brevibacteriaceae</taxon>
        <taxon>Brevibacterium</taxon>
    </lineage>
</organism>
<dbReference type="RefSeq" id="WP_009884947.1">
    <property type="nucleotide sequence ID" value="NZ_AAGP01000044.1"/>
</dbReference>
<dbReference type="AlphaFoldDB" id="A0A2H1JQR9"/>